<dbReference type="EMBL" id="JASEJX010000016">
    <property type="protein sequence ID" value="KAK4513730.1"/>
    <property type="molecule type" value="Genomic_DNA"/>
</dbReference>
<evidence type="ECO:0000313" key="1">
    <source>
        <dbReference type="EMBL" id="KAK4513730.1"/>
    </source>
</evidence>
<reference evidence="1 2" key="1">
    <citation type="submission" date="2022-11" db="EMBL/GenBank/DDBJ databases">
        <title>Mucor velutinosus strain NIH1002 WGS.</title>
        <authorList>
            <person name="Subramanian P."/>
            <person name="Mullikin J.C."/>
            <person name="Segre J.A."/>
            <person name="Zelazny A.M."/>
        </authorList>
    </citation>
    <scope>NUCLEOTIDE SEQUENCE [LARGE SCALE GENOMIC DNA]</scope>
    <source>
        <strain evidence="1 2">NIH1002</strain>
    </source>
</reference>
<evidence type="ECO:0000313" key="2">
    <source>
        <dbReference type="Proteomes" id="UP001304243"/>
    </source>
</evidence>
<proteinExistence type="predicted"/>
<keyword evidence="2" id="KW-1185">Reference proteome</keyword>
<accession>A0AAN7DDB0</accession>
<dbReference type="RefSeq" id="XP_064680396.1">
    <property type="nucleotide sequence ID" value="XM_064825019.1"/>
</dbReference>
<gene>
    <name evidence="1" type="ORF">ATC70_005735</name>
</gene>
<comment type="caution">
    <text evidence="1">The sequence shown here is derived from an EMBL/GenBank/DDBJ whole genome shotgun (WGS) entry which is preliminary data.</text>
</comment>
<dbReference type="AlphaFoldDB" id="A0AAN7DDB0"/>
<protein>
    <submittedName>
        <fullName evidence="1">Uncharacterized protein</fullName>
    </submittedName>
</protein>
<name>A0AAN7DDB0_9FUNG</name>
<dbReference type="Proteomes" id="UP001304243">
    <property type="component" value="Unassembled WGS sequence"/>
</dbReference>
<sequence length="254" mass="29185">MHDETMPKSNLWCIIRLRRLIHVATETSPDFIVQLSARLDKQTNSSAIVSNSRISEACLGLVHEERAFPVIERFVRLALPQQGMVDPAHFDPPRLLLPDQLLRHLAVDSALHKHVIACWSNDLKSRLLLNYNELLDTELLDLISEFIESDQYQDLHTMQHSISQHHLLQVTITCPILSRMLVTKLASYTVLLSNWKVVRLMQSVYRILEAGPSCKLFTEFMPHQFDSISRFIYSGPLDSVESRRNTVCEVESDI</sequence>
<dbReference type="GeneID" id="89949421"/>
<organism evidence="1 2">
    <name type="scientific">Mucor velutinosus</name>
    <dbReference type="NCBI Taxonomy" id="708070"/>
    <lineage>
        <taxon>Eukaryota</taxon>
        <taxon>Fungi</taxon>
        <taxon>Fungi incertae sedis</taxon>
        <taxon>Mucoromycota</taxon>
        <taxon>Mucoromycotina</taxon>
        <taxon>Mucoromycetes</taxon>
        <taxon>Mucorales</taxon>
        <taxon>Mucorineae</taxon>
        <taxon>Mucoraceae</taxon>
        <taxon>Mucor</taxon>
    </lineage>
</organism>